<accession>T1F6H3</accession>
<dbReference type="EMBL" id="KB096551">
    <property type="protein sequence ID" value="ESO04084.1"/>
    <property type="molecule type" value="Genomic_DNA"/>
</dbReference>
<dbReference type="KEGG" id="hro:HELRODRAFT_173161"/>
<reference evidence="3" key="1">
    <citation type="submission" date="2012-12" db="EMBL/GenBank/DDBJ databases">
        <authorList>
            <person name="Hellsten U."/>
            <person name="Grimwood J."/>
            <person name="Chapman J.A."/>
            <person name="Shapiro H."/>
            <person name="Aerts A."/>
            <person name="Otillar R.P."/>
            <person name="Terry A.Y."/>
            <person name="Boore J.L."/>
            <person name="Simakov O."/>
            <person name="Marletaz F."/>
            <person name="Cho S.-J."/>
            <person name="Edsinger-Gonzales E."/>
            <person name="Havlak P."/>
            <person name="Kuo D.-H."/>
            <person name="Larsson T."/>
            <person name="Lv J."/>
            <person name="Arendt D."/>
            <person name="Savage R."/>
            <person name="Osoegawa K."/>
            <person name="de Jong P."/>
            <person name="Lindberg D.R."/>
            <person name="Seaver E.C."/>
            <person name="Weisblat D.A."/>
            <person name="Putnam N.H."/>
            <person name="Grigoriev I.V."/>
            <person name="Rokhsar D.S."/>
        </authorList>
    </citation>
    <scope>NUCLEOTIDE SEQUENCE</scope>
</reference>
<name>T1F6H3_HELRO</name>
<organism evidence="2 3">
    <name type="scientific">Helobdella robusta</name>
    <name type="common">Californian leech</name>
    <dbReference type="NCBI Taxonomy" id="6412"/>
    <lineage>
        <taxon>Eukaryota</taxon>
        <taxon>Metazoa</taxon>
        <taxon>Spiralia</taxon>
        <taxon>Lophotrochozoa</taxon>
        <taxon>Annelida</taxon>
        <taxon>Clitellata</taxon>
        <taxon>Hirudinea</taxon>
        <taxon>Rhynchobdellida</taxon>
        <taxon>Glossiphoniidae</taxon>
        <taxon>Helobdella</taxon>
    </lineage>
</organism>
<proteinExistence type="predicted"/>
<dbReference type="EMBL" id="AMQM01004467">
    <property type="status" value="NOT_ANNOTATED_CDS"/>
    <property type="molecule type" value="Genomic_DNA"/>
</dbReference>
<dbReference type="PANTHER" id="PTHR47027:SF20">
    <property type="entry name" value="REVERSE TRANSCRIPTASE-LIKE PROTEIN WITH RNA-DIRECTED DNA POLYMERASE DOMAIN"/>
    <property type="match status" value="1"/>
</dbReference>
<keyword evidence="3" id="KW-1185">Reference proteome</keyword>
<dbReference type="EnsemblMetazoa" id="HelroT173161">
    <property type="protein sequence ID" value="HelroP173161"/>
    <property type="gene ID" value="HelroG173161"/>
</dbReference>
<evidence type="ECO:0000313" key="3">
    <source>
        <dbReference type="Proteomes" id="UP000015101"/>
    </source>
</evidence>
<evidence type="ECO:0000313" key="1">
    <source>
        <dbReference type="EMBL" id="ESO04084.1"/>
    </source>
</evidence>
<dbReference type="InParanoid" id="T1F6H3"/>
<dbReference type="HOGENOM" id="CLU_1262773_0_0_1"/>
<dbReference type="PANTHER" id="PTHR47027">
    <property type="entry name" value="REVERSE TRANSCRIPTASE DOMAIN-CONTAINING PROTEIN"/>
    <property type="match status" value="1"/>
</dbReference>
<protein>
    <submittedName>
        <fullName evidence="1 2">Uncharacterized protein</fullName>
    </submittedName>
</protein>
<dbReference type="Proteomes" id="UP000015101">
    <property type="component" value="Unassembled WGS sequence"/>
</dbReference>
<dbReference type="GeneID" id="20204422"/>
<dbReference type="RefSeq" id="XP_009018020.1">
    <property type="nucleotide sequence ID" value="XM_009019772.1"/>
</dbReference>
<dbReference type="CTD" id="20204422"/>
<reference evidence="2" key="3">
    <citation type="submission" date="2015-06" db="UniProtKB">
        <authorList>
            <consortium name="EnsemblMetazoa"/>
        </authorList>
    </citation>
    <scope>IDENTIFICATION</scope>
</reference>
<reference evidence="1 3" key="2">
    <citation type="journal article" date="2013" name="Nature">
        <title>Insights into bilaterian evolution from three spiralian genomes.</title>
        <authorList>
            <person name="Simakov O."/>
            <person name="Marletaz F."/>
            <person name="Cho S.J."/>
            <person name="Edsinger-Gonzales E."/>
            <person name="Havlak P."/>
            <person name="Hellsten U."/>
            <person name="Kuo D.H."/>
            <person name="Larsson T."/>
            <person name="Lv J."/>
            <person name="Arendt D."/>
            <person name="Savage R."/>
            <person name="Osoegawa K."/>
            <person name="de Jong P."/>
            <person name="Grimwood J."/>
            <person name="Chapman J.A."/>
            <person name="Shapiro H."/>
            <person name="Aerts A."/>
            <person name="Otillar R.P."/>
            <person name="Terry A.Y."/>
            <person name="Boore J.L."/>
            <person name="Grigoriev I.V."/>
            <person name="Lindberg D.R."/>
            <person name="Seaver E.C."/>
            <person name="Weisblat D.A."/>
            <person name="Putnam N.H."/>
            <person name="Rokhsar D.S."/>
        </authorList>
    </citation>
    <scope>NUCLEOTIDE SEQUENCE</scope>
</reference>
<evidence type="ECO:0000313" key="2">
    <source>
        <dbReference type="EnsemblMetazoa" id="HelroP173161"/>
    </source>
</evidence>
<sequence>MEKIRDSGLLKVGSDLVSQNKNLYWPTSRGVIETLRRIKSPGPDYAMTAEVLKTEKSNPQLMANYRSIAPLLVLADCQTVLQGDGLASYLFIIVIDYVSKQSAASKAQLIIDASSIAIVDDFKYLGSYITSSEKDVDNRIALAWIALTKLKTILRSSKPKIKFKTRLFNAACLSVWLYGCKSRTLTEAKEHKLDILQKMLSNHAKYQPSRCLHGQQTAI</sequence>
<dbReference type="OrthoDB" id="8063258at2759"/>
<dbReference type="AlphaFoldDB" id="T1F6H3"/>
<gene>
    <name evidence="2" type="primary">20204422</name>
    <name evidence="1" type="ORF">HELRODRAFT_173161</name>
</gene>